<proteinExistence type="predicted"/>
<dbReference type="Proteomes" id="UP000694501">
    <property type="component" value="Unassembled WGS sequence"/>
</dbReference>
<protein>
    <submittedName>
        <fullName evidence="2">VOC family protein</fullName>
    </submittedName>
</protein>
<gene>
    <name evidence="2" type="ORF">JGS22_003210</name>
</gene>
<reference evidence="2" key="1">
    <citation type="submission" date="2021-06" db="EMBL/GenBank/DDBJ databases">
        <title>Sequencing of actinobacteria type strains.</title>
        <authorList>
            <person name="Nguyen G.-S."/>
            <person name="Wentzel A."/>
        </authorList>
    </citation>
    <scope>NUCLEOTIDE SEQUENCE</scope>
    <source>
        <strain evidence="2">P38-E01</strain>
    </source>
</reference>
<name>A0A949JK67_9ACTN</name>
<comment type="caution">
    <text evidence="2">The sequence shown here is derived from an EMBL/GenBank/DDBJ whole genome shotgun (WGS) entry which is preliminary data.</text>
</comment>
<keyword evidence="3" id="KW-1185">Reference proteome</keyword>
<dbReference type="InterPro" id="IPR029068">
    <property type="entry name" value="Glyas_Bleomycin-R_OHBP_Dase"/>
</dbReference>
<dbReference type="AlphaFoldDB" id="A0A949JK67"/>
<feature type="domain" description="Glyoxalase-like" evidence="1">
    <location>
        <begin position="9"/>
        <end position="118"/>
    </location>
</feature>
<dbReference type="RefSeq" id="WP_211039131.1">
    <property type="nucleotide sequence ID" value="NZ_JAELVF020000001.1"/>
</dbReference>
<dbReference type="PANTHER" id="PTHR35908">
    <property type="entry name" value="HYPOTHETICAL FUSION PROTEIN"/>
    <property type="match status" value="1"/>
</dbReference>
<evidence type="ECO:0000259" key="1">
    <source>
        <dbReference type="Pfam" id="PF18029"/>
    </source>
</evidence>
<evidence type="ECO:0000313" key="3">
    <source>
        <dbReference type="Proteomes" id="UP000694501"/>
    </source>
</evidence>
<dbReference type="Pfam" id="PF18029">
    <property type="entry name" value="Glyoxalase_6"/>
    <property type="match status" value="1"/>
</dbReference>
<sequence length="120" mass="13194">MTDSRALLLVLDSREPEQLAQFYAALLGGAEIQVQPDLTHLRVVQPQGVQLLIRRNEQMVPPVWPQTGATGPEVRLAVADVDAAEREIISLGGQPLDIESEDSTRTFADPEGHPFALVEW</sequence>
<accession>A0A949JK67</accession>
<evidence type="ECO:0000313" key="2">
    <source>
        <dbReference type="EMBL" id="MBU7596671.1"/>
    </source>
</evidence>
<dbReference type="SUPFAM" id="SSF54593">
    <property type="entry name" value="Glyoxalase/Bleomycin resistance protein/Dihydroxybiphenyl dioxygenase"/>
    <property type="match status" value="1"/>
</dbReference>
<dbReference type="Gene3D" id="3.10.180.10">
    <property type="entry name" value="2,3-Dihydroxybiphenyl 1,2-Dioxygenase, domain 1"/>
    <property type="match status" value="1"/>
</dbReference>
<dbReference type="EMBL" id="JAELVF020000001">
    <property type="protein sequence ID" value="MBU7596671.1"/>
    <property type="molecule type" value="Genomic_DNA"/>
</dbReference>
<dbReference type="PANTHER" id="PTHR35908:SF1">
    <property type="entry name" value="CONSERVED PROTEIN"/>
    <property type="match status" value="1"/>
</dbReference>
<organism evidence="2 3">
    <name type="scientific">Streptomyces tardus</name>
    <dbReference type="NCBI Taxonomy" id="2780544"/>
    <lineage>
        <taxon>Bacteria</taxon>
        <taxon>Bacillati</taxon>
        <taxon>Actinomycetota</taxon>
        <taxon>Actinomycetes</taxon>
        <taxon>Kitasatosporales</taxon>
        <taxon>Streptomycetaceae</taxon>
        <taxon>Streptomyces</taxon>
    </lineage>
</organism>
<dbReference type="InterPro" id="IPR041581">
    <property type="entry name" value="Glyoxalase_6"/>
</dbReference>